<dbReference type="Proteomes" id="UP000094444">
    <property type="component" value="Unassembled WGS sequence"/>
</dbReference>
<sequence length="192" mass="21370">MGGQNLVTALRGFKIRTATLDKYLIDRDKPAGTNSATIPPYYIYDANGNATDEISEVLRASSSIASVLLVMPSVEGHDRSSWAYVAYSCTHIYAQRHITPQDPTEKVPKGFEELRQDVLKHSSSLEEDEGLMGLFIVITEARPGPTPPELRERWPILCGLCEQTFEMWSTRQGHRNEAHGLNEELDALPANA</sequence>
<organism evidence="2 3">
    <name type="scientific">Diaporthe helianthi</name>
    <dbReference type="NCBI Taxonomy" id="158607"/>
    <lineage>
        <taxon>Eukaryota</taxon>
        <taxon>Fungi</taxon>
        <taxon>Dikarya</taxon>
        <taxon>Ascomycota</taxon>
        <taxon>Pezizomycotina</taxon>
        <taxon>Sordariomycetes</taxon>
        <taxon>Sordariomycetidae</taxon>
        <taxon>Diaporthales</taxon>
        <taxon>Diaporthaceae</taxon>
        <taxon>Diaporthe</taxon>
    </lineage>
</organism>
<dbReference type="PROSITE" id="PS00028">
    <property type="entry name" value="ZINC_FINGER_C2H2_1"/>
    <property type="match status" value="1"/>
</dbReference>
<reference evidence="2" key="1">
    <citation type="submission" date="2017-09" db="EMBL/GenBank/DDBJ databases">
        <title>Polyketide synthases of a Diaporthe helianthi virulent isolate.</title>
        <authorList>
            <person name="Baroncelli R."/>
        </authorList>
    </citation>
    <scope>NUCLEOTIDE SEQUENCE [LARGE SCALE GENOMIC DNA]</scope>
    <source>
        <strain evidence="2">7/96</strain>
    </source>
</reference>
<evidence type="ECO:0000259" key="1">
    <source>
        <dbReference type="PROSITE" id="PS00028"/>
    </source>
</evidence>
<name>A0A2P5HY18_DIAHE</name>
<keyword evidence="3" id="KW-1185">Reference proteome</keyword>
<dbReference type="OrthoDB" id="5132222at2759"/>
<gene>
    <name evidence="2" type="ORF">DHEL01_v206459</name>
</gene>
<dbReference type="InParanoid" id="A0A2P5HY18"/>
<accession>A0A2P5HY18</accession>
<feature type="domain" description="C2H2-type" evidence="1">
    <location>
        <begin position="158"/>
        <end position="179"/>
    </location>
</feature>
<evidence type="ECO:0000313" key="3">
    <source>
        <dbReference type="Proteomes" id="UP000094444"/>
    </source>
</evidence>
<protein>
    <recommendedName>
        <fullName evidence="1">C2H2-type domain-containing protein</fullName>
    </recommendedName>
</protein>
<comment type="caution">
    <text evidence="2">The sequence shown here is derived from an EMBL/GenBank/DDBJ whole genome shotgun (WGS) entry which is preliminary data.</text>
</comment>
<dbReference type="AlphaFoldDB" id="A0A2P5HY18"/>
<dbReference type="InterPro" id="IPR013087">
    <property type="entry name" value="Znf_C2H2_type"/>
</dbReference>
<dbReference type="EMBL" id="MAVT02000524">
    <property type="protein sequence ID" value="POS75144.1"/>
    <property type="molecule type" value="Genomic_DNA"/>
</dbReference>
<dbReference type="STRING" id="158607.A0A2P5HY18"/>
<evidence type="ECO:0000313" key="2">
    <source>
        <dbReference type="EMBL" id="POS75144.1"/>
    </source>
</evidence>
<proteinExistence type="predicted"/>